<dbReference type="AlphaFoldDB" id="A0AAW3PZA4"/>
<gene>
    <name evidence="2" type="ORF">WS64_01650</name>
</gene>
<proteinExistence type="predicted"/>
<organism evidence="2 3">
    <name type="scientific">Burkholderia anthina</name>
    <dbReference type="NCBI Taxonomy" id="179879"/>
    <lineage>
        <taxon>Bacteria</taxon>
        <taxon>Pseudomonadati</taxon>
        <taxon>Pseudomonadota</taxon>
        <taxon>Betaproteobacteria</taxon>
        <taxon>Burkholderiales</taxon>
        <taxon>Burkholderiaceae</taxon>
        <taxon>Burkholderia</taxon>
        <taxon>Burkholderia cepacia complex</taxon>
    </lineage>
</organism>
<protein>
    <submittedName>
        <fullName evidence="2">Uncharacterized protein</fullName>
    </submittedName>
</protein>
<evidence type="ECO:0000313" key="3">
    <source>
        <dbReference type="Proteomes" id="UP000070434"/>
    </source>
</evidence>
<comment type="caution">
    <text evidence="2">The sequence shown here is derived from an EMBL/GenBank/DDBJ whole genome shotgun (WGS) entry which is preliminary data.</text>
</comment>
<dbReference type="Proteomes" id="UP000070434">
    <property type="component" value="Chromosome 1"/>
</dbReference>
<feature type="region of interest" description="Disordered" evidence="1">
    <location>
        <begin position="40"/>
        <end position="65"/>
    </location>
</feature>
<dbReference type="EMBL" id="LNJP01000001">
    <property type="protein sequence ID" value="KWZ34333.1"/>
    <property type="molecule type" value="Genomic_DNA"/>
</dbReference>
<accession>A0AAW3PZA4</accession>
<feature type="compositionally biased region" description="Low complexity" evidence="1">
    <location>
        <begin position="41"/>
        <end position="65"/>
    </location>
</feature>
<sequence length="65" mass="6838">MIAIFRKSAVDLRKNAGDRPCIAFGENRIGQARAGLRTAVRQAPQGRRQPGRRAAGPPAGLTVGG</sequence>
<dbReference type="RefSeq" id="WP_060965574.1">
    <property type="nucleotide sequence ID" value="NZ_CM003768.1"/>
</dbReference>
<reference evidence="2 3" key="1">
    <citation type="submission" date="2015-11" db="EMBL/GenBank/DDBJ databases">
        <authorList>
            <person name="Sahl J."/>
            <person name="Wagner D."/>
            <person name="Keim P."/>
        </authorList>
    </citation>
    <scope>NUCLEOTIDE SEQUENCE [LARGE SCALE GENOMIC DNA]</scope>
    <source>
        <strain evidence="2 3">AZ-4-2-10-S1-D7</strain>
    </source>
</reference>
<evidence type="ECO:0000313" key="2">
    <source>
        <dbReference type="EMBL" id="KWZ34333.1"/>
    </source>
</evidence>
<name>A0AAW3PZA4_9BURK</name>
<evidence type="ECO:0000256" key="1">
    <source>
        <dbReference type="SAM" id="MobiDB-lite"/>
    </source>
</evidence>